<proteinExistence type="predicted"/>
<dbReference type="InterPro" id="IPR011047">
    <property type="entry name" value="Quinoprotein_ADH-like_sf"/>
</dbReference>
<dbReference type="PANTHER" id="PTHR42754">
    <property type="entry name" value="ENDOGLUCANASE"/>
    <property type="match status" value="1"/>
</dbReference>
<comment type="caution">
    <text evidence="1">The sequence shown here is derived from an EMBL/GenBank/DDBJ whole genome shotgun (WGS) entry which is preliminary data.</text>
</comment>
<name>X1AAI2_9ZZZZ</name>
<dbReference type="AlphaFoldDB" id="X1AAI2"/>
<evidence type="ECO:0008006" key="2">
    <source>
        <dbReference type="Google" id="ProtNLM"/>
    </source>
</evidence>
<dbReference type="EMBL" id="BART01004146">
    <property type="protein sequence ID" value="GAG66982.1"/>
    <property type="molecule type" value="Genomic_DNA"/>
</dbReference>
<reference evidence="1" key="1">
    <citation type="journal article" date="2014" name="Front. Microbiol.">
        <title>High frequency of phylogenetically diverse reductive dehalogenase-homologous genes in deep subseafloor sedimentary metagenomes.</title>
        <authorList>
            <person name="Kawai M."/>
            <person name="Futagami T."/>
            <person name="Toyoda A."/>
            <person name="Takaki Y."/>
            <person name="Nishi S."/>
            <person name="Hori S."/>
            <person name="Arai W."/>
            <person name="Tsubouchi T."/>
            <person name="Morono Y."/>
            <person name="Uchiyama I."/>
            <person name="Ito T."/>
            <person name="Fujiyama A."/>
            <person name="Inagaki F."/>
            <person name="Takami H."/>
        </authorList>
    </citation>
    <scope>NUCLEOTIDE SEQUENCE</scope>
    <source>
        <strain evidence="1">Expedition CK06-06</strain>
    </source>
</reference>
<feature type="non-terminal residue" evidence="1">
    <location>
        <position position="259"/>
    </location>
</feature>
<sequence length="259" mass="28079">MCILFITVSYAQAPDTLWTKTYGGADYDYGESVQQTFDGGYIVVGYTYSFGSGYDDVYLIRTNANGDTQWSKTYGAADYDAGSSVEQCPDSGYVIAGLADWSVPGTGAFYLIRTNTMGDTLWTKKFSGDYEEVSNSVTQTADEGYIIVGLTFSFGPGTPDYSNIYLIKTDSIGDTIWTKTFGGMDWEDGYSVKQISDGGYIITGFTTTFGAGAMDAYLIKTDSLGDTVWTRTYGGIEDDWGNEVQQTSDGGYIVVGGTQ</sequence>
<organism evidence="1">
    <name type="scientific">marine sediment metagenome</name>
    <dbReference type="NCBI Taxonomy" id="412755"/>
    <lineage>
        <taxon>unclassified sequences</taxon>
        <taxon>metagenomes</taxon>
        <taxon>ecological metagenomes</taxon>
    </lineage>
</organism>
<accession>X1AAI2</accession>
<dbReference type="SUPFAM" id="SSF50998">
    <property type="entry name" value="Quinoprotein alcohol dehydrogenase-like"/>
    <property type="match status" value="1"/>
</dbReference>
<gene>
    <name evidence="1" type="ORF">S01H4_10683</name>
</gene>
<evidence type="ECO:0000313" key="1">
    <source>
        <dbReference type="EMBL" id="GAG66982.1"/>
    </source>
</evidence>
<dbReference type="PANTHER" id="PTHR42754:SF1">
    <property type="entry name" value="LIPOPROTEIN"/>
    <property type="match status" value="1"/>
</dbReference>
<protein>
    <recommendedName>
        <fullName evidence="2">Bulb-type lectin domain-containing protein</fullName>
    </recommendedName>
</protein>